<sequence>MAAAADFELDSELFGADDGGADVGLRRGGDDGGGFVGGGDVEALVSDVGFENIREGGVLGAVDDSRNFGCRDFEFGEAFDD</sequence>
<accession>A0AAD4P596</accession>
<evidence type="ECO:0000313" key="1">
    <source>
        <dbReference type="EMBL" id="KAH6827379.1"/>
    </source>
</evidence>
<evidence type="ECO:0000313" key="2">
    <source>
        <dbReference type="Proteomes" id="UP001190926"/>
    </source>
</evidence>
<comment type="caution">
    <text evidence="1">The sequence shown here is derived from an EMBL/GenBank/DDBJ whole genome shotgun (WGS) entry which is preliminary data.</text>
</comment>
<protein>
    <submittedName>
        <fullName evidence="1">Uncharacterized protein</fullName>
    </submittedName>
</protein>
<keyword evidence="2" id="KW-1185">Reference proteome</keyword>
<gene>
    <name evidence="1" type="ORF">C2S53_016080</name>
</gene>
<dbReference type="Proteomes" id="UP001190926">
    <property type="component" value="Unassembled WGS sequence"/>
</dbReference>
<proteinExistence type="predicted"/>
<dbReference type="EMBL" id="SDAM02000150">
    <property type="protein sequence ID" value="KAH6827379.1"/>
    <property type="molecule type" value="Genomic_DNA"/>
</dbReference>
<reference evidence="1 2" key="1">
    <citation type="journal article" date="2021" name="Nat. Commun.">
        <title>Incipient diploidization of the medicinal plant Perilla within 10,000 years.</title>
        <authorList>
            <person name="Zhang Y."/>
            <person name="Shen Q."/>
            <person name="Leng L."/>
            <person name="Zhang D."/>
            <person name="Chen S."/>
            <person name="Shi Y."/>
            <person name="Ning Z."/>
            <person name="Chen S."/>
        </authorList>
    </citation>
    <scope>NUCLEOTIDE SEQUENCE [LARGE SCALE GENOMIC DNA]</scope>
    <source>
        <strain evidence="2">cv. PC099</strain>
    </source>
</reference>
<organism evidence="1 2">
    <name type="scientific">Perilla frutescens var. hirtella</name>
    <name type="common">Perilla citriodora</name>
    <name type="synonym">Perilla setoyensis</name>
    <dbReference type="NCBI Taxonomy" id="608512"/>
    <lineage>
        <taxon>Eukaryota</taxon>
        <taxon>Viridiplantae</taxon>
        <taxon>Streptophyta</taxon>
        <taxon>Embryophyta</taxon>
        <taxon>Tracheophyta</taxon>
        <taxon>Spermatophyta</taxon>
        <taxon>Magnoliopsida</taxon>
        <taxon>eudicotyledons</taxon>
        <taxon>Gunneridae</taxon>
        <taxon>Pentapetalae</taxon>
        <taxon>asterids</taxon>
        <taxon>lamiids</taxon>
        <taxon>Lamiales</taxon>
        <taxon>Lamiaceae</taxon>
        <taxon>Nepetoideae</taxon>
        <taxon>Elsholtzieae</taxon>
        <taxon>Perilla</taxon>
    </lineage>
</organism>
<dbReference type="AlphaFoldDB" id="A0AAD4P596"/>
<name>A0AAD4P596_PERFH</name>